<dbReference type="InterPro" id="IPR002937">
    <property type="entry name" value="Amino_oxidase"/>
</dbReference>
<comment type="caution">
    <text evidence="2">The sequence shown here is derived from an EMBL/GenBank/DDBJ whole genome shotgun (WGS) entry which is preliminary data.</text>
</comment>
<proteinExistence type="predicted"/>
<evidence type="ECO:0000313" key="3">
    <source>
        <dbReference type="Proteomes" id="UP000693970"/>
    </source>
</evidence>
<dbReference type="InterPro" id="IPR050281">
    <property type="entry name" value="Flavin_monoamine_oxidase"/>
</dbReference>
<dbReference type="AlphaFoldDB" id="A0A9K3KWQ4"/>
<dbReference type="PANTHER" id="PTHR10742">
    <property type="entry name" value="FLAVIN MONOAMINE OXIDASE"/>
    <property type="match status" value="1"/>
</dbReference>
<feature type="domain" description="Amine oxidase" evidence="1">
    <location>
        <begin position="54"/>
        <end position="565"/>
    </location>
</feature>
<dbReference type="GO" id="GO:0016491">
    <property type="term" value="F:oxidoreductase activity"/>
    <property type="evidence" value="ECO:0007669"/>
    <property type="project" value="InterPro"/>
</dbReference>
<protein>
    <submittedName>
        <fullName evidence="2">Flavin containing amine oxidoreductase</fullName>
    </submittedName>
</protein>
<dbReference type="Proteomes" id="UP000693970">
    <property type="component" value="Unassembled WGS sequence"/>
</dbReference>
<accession>A0A9K3KWQ4</accession>
<evidence type="ECO:0000313" key="2">
    <source>
        <dbReference type="EMBL" id="KAG7351439.1"/>
    </source>
</evidence>
<evidence type="ECO:0000259" key="1">
    <source>
        <dbReference type="Pfam" id="PF01593"/>
    </source>
</evidence>
<gene>
    <name evidence="2" type="ORF">IV203_010799</name>
</gene>
<reference evidence="2" key="2">
    <citation type="submission" date="2021-04" db="EMBL/GenBank/DDBJ databases">
        <authorList>
            <person name="Podell S."/>
        </authorList>
    </citation>
    <scope>NUCLEOTIDE SEQUENCE</scope>
    <source>
        <strain evidence="2">Hildebrandi</strain>
    </source>
</reference>
<dbReference type="Pfam" id="PF01593">
    <property type="entry name" value="Amino_oxidase"/>
    <property type="match status" value="1"/>
</dbReference>
<keyword evidence="3" id="KW-1185">Reference proteome</keyword>
<sequence>MLIVPFQHQPSDAGVGVGSQPFMPTTTSSFVGESPKPLAITMEADCVIIGAGAAGLQTAASLLTTDDDVSLVLLEARDRIGGRIWSVQQDVSTVHGETISFTRDLGAAWIHGTGDMEDGRDKNPMVTLLEENESKDEDVDVMSLLHPVFRGNAWTRPDTILHKDGRVALYVDGKQIPNDSPAVSQAIRQHYDLLYQLSQYINSLVEAGEGSKLNHMSVKEVLEQIRKEQPFSESIGADDDLAEILLPFYLFLIENWNGLSMGDTQLSLMVCGEDDENDNDNEQEDNKNNVTMITDEDFICQGDYSGPHCKVQNGMATILEPLVTKIGKENIHLNEKVVSIVDLGSQGIRVETSSGSVVTCNCCVSTIPLGCLQDSAEKQFHPRLSEEKMEAIQSIWSGAYKKVFLTFDTIFWPTHVPFIGLIRKDDTVSPDGLPGKHLLLNNLFAKDGIPSLEAVLCGDMGKWAIQKSDQVIQNEVLNFLGSSMGLENLADCCISCHVTRWEEEDLTRGSYSTFCLGTKECHVDSLASPEWDGKLLFAGEPTESEHMGSVHAALMSGKRAADQVMTYLRREQGTLSGNLNLA</sequence>
<dbReference type="EMBL" id="JAGRRH010000018">
    <property type="protein sequence ID" value="KAG7351439.1"/>
    <property type="molecule type" value="Genomic_DNA"/>
</dbReference>
<dbReference type="OrthoDB" id="5046242at2759"/>
<organism evidence="2 3">
    <name type="scientific">Nitzschia inconspicua</name>
    <dbReference type="NCBI Taxonomy" id="303405"/>
    <lineage>
        <taxon>Eukaryota</taxon>
        <taxon>Sar</taxon>
        <taxon>Stramenopiles</taxon>
        <taxon>Ochrophyta</taxon>
        <taxon>Bacillariophyta</taxon>
        <taxon>Bacillariophyceae</taxon>
        <taxon>Bacillariophycidae</taxon>
        <taxon>Bacillariales</taxon>
        <taxon>Bacillariaceae</taxon>
        <taxon>Nitzschia</taxon>
    </lineage>
</organism>
<dbReference type="PANTHER" id="PTHR10742:SF410">
    <property type="entry name" value="LYSINE-SPECIFIC HISTONE DEMETHYLASE 2"/>
    <property type="match status" value="1"/>
</dbReference>
<reference evidence="2" key="1">
    <citation type="journal article" date="2021" name="Sci. Rep.">
        <title>Diploid genomic architecture of Nitzschia inconspicua, an elite biomass production diatom.</title>
        <authorList>
            <person name="Oliver A."/>
            <person name="Podell S."/>
            <person name="Pinowska A."/>
            <person name="Traller J.C."/>
            <person name="Smith S.R."/>
            <person name="McClure R."/>
            <person name="Beliaev A."/>
            <person name="Bohutskyi P."/>
            <person name="Hill E.A."/>
            <person name="Rabines A."/>
            <person name="Zheng H."/>
            <person name="Allen L.Z."/>
            <person name="Kuo A."/>
            <person name="Grigoriev I.V."/>
            <person name="Allen A.E."/>
            <person name="Hazlebeck D."/>
            <person name="Allen E.E."/>
        </authorList>
    </citation>
    <scope>NUCLEOTIDE SEQUENCE</scope>
    <source>
        <strain evidence="2">Hildebrandi</strain>
    </source>
</reference>
<name>A0A9K3KWQ4_9STRA</name>